<evidence type="ECO:0000256" key="1">
    <source>
        <dbReference type="ARBA" id="ARBA00006754"/>
    </source>
</evidence>
<sequence length="391" mass="41148">MPTLIEPAADGSGAVARTLLEGVDDLTSELVGRIRTGDHAYAEVTAVPEALLRAAVHDNLAAVLGQLAGVGGRRLRAAADVGRTKAELGVPLAALLHAYRLAGRLIWERSLATAGGDVVLPALGSEILRLIDDYSSAAANAYTGYLADRAARADADRRALLDALFHGEIDAAAISEIGRTLHLPRTGLFVAVHADSGVPTVDPLPGAERRLRVAYVNSVWLRDGATSVGLISLGSPRALESSLARLRQIAAGRVGVSRAFSAVTGTGAAVREAELAARCARPGTSAVVSYGSASVPLVLAHAPDAARGLAHDILGAVLELPCEDRDTLLDTLDLWFDCGGSNTEVAQRLNYHRNTIHQRLRRIETLTGRRCSDPKSAAELYLALRAIRLES</sequence>
<dbReference type="Pfam" id="PF17853">
    <property type="entry name" value="GGDEF_2"/>
    <property type="match status" value="1"/>
</dbReference>
<dbReference type="InterPro" id="IPR041522">
    <property type="entry name" value="CdaR_GGDEF"/>
</dbReference>
<dbReference type="RefSeq" id="WP_062964063.1">
    <property type="nucleotide sequence ID" value="NZ_JAJFOE010000001.1"/>
</dbReference>
<dbReference type="PANTHER" id="PTHR33744:SF1">
    <property type="entry name" value="DNA-BINDING TRANSCRIPTIONAL ACTIVATOR ADER"/>
    <property type="match status" value="1"/>
</dbReference>
<feature type="domain" description="PucR C-terminal helix-turn-helix" evidence="2">
    <location>
        <begin position="328"/>
        <end position="386"/>
    </location>
</feature>
<dbReference type="EMBL" id="UGRU01000001">
    <property type="protein sequence ID" value="SUA46163.1"/>
    <property type="molecule type" value="Genomic_DNA"/>
</dbReference>
<accession>A0A378X0R9</accession>
<dbReference type="InterPro" id="IPR042070">
    <property type="entry name" value="PucR_C-HTH_sf"/>
</dbReference>
<proteinExistence type="inferred from homology"/>
<evidence type="ECO:0000313" key="6">
    <source>
        <dbReference type="Proteomes" id="UP000255082"/>
    </source>
</evidence>
<protein>
    <submittedName>
        <fullName evidence="5">Sugar diacid utilization regulator</fullName>
    </submittedName>
</protein>
<feature type="domain" description="RsbT co-antagonist protein RsbRD N-terminal" evidence="3">
    <location>
        <begin position="24"/>
        <end position="157"/>
    </location>
</feature>
<comment type="similarity">
    <text evidence="1">Belongs to the CdaR family.</text>
</comment>
<dbReference type="InterPro" id="IPR051448">
    <property type="entry name" value="CdaR-like_regulators"/>
</dbReference>
<dbReference type="InterPro" id="IPR025751">
    <property type="entry name" value="RsbRD_N_dom"/>
</dbReference>
<dbReference type="OrthoDB" id="3196285at2"/>
<reference evidence="5 6" key="1">
    <citation type="submission" date="2018-06" db="EMBL/GenBank/DDBJ databases">
        <authorList>
            <consortium name="Pathogen Informatics"/>
            <person name="Doyle S."/>
        </authorList>
    </citation>
    <scope>NUCLEOTIDE SEQUENCE [LARGE SCALE GENOMIC DNA]</scope>
    <source>
        <strain evidence="5 6">NCTC13184</strain>
    </source>
</reference>
<evidence type="ECO:0000259" key="2">
    <source>
        <dbReference type="Pfam" id="PF13556"/>
    </source>
</evidence>
<dbReference type="Pfam" id="PF14361">
    <property type="entry name" value="RsbRD_N"/>
    <property type="match status" value="1"/>
</dbReference>
<dbReference type="PANTHER" id="PTHR33744">
    <property type="entry name" value="CARBOHYDRATE DIACID REGULATOR"/>
    <property type="match status" value="1"/>
</dbReference>
<feature type="domain" description="CdaR GGDEF-like" evidence="4">
    <location>
        <begin position="167"/>
        <end position="278"/>
    </location>
</feature>
<organism evidence="5 6">
    <name type="scientific">Nocardia africana</name>
    <dbReference type="NCBI Taxonomy" id="134964"/>
    <lineage>
        <taxon>Bacteria</taxon>
        <taxon>Bacillati</taxon>
        <taxon>Actinomycetota</taxon>
        <taxon>Actinomycetes</taxon>
        <taxon>Mycobacteriales</taxon>
        <taxon>Nocardiaceae</taxon>
        <taxon>Nocardia</taxon>
    </lineage>
</organism>
<dbReference type="InterPro" id="IPR025736">
    <property type="entry name" value="PucR_C-HTH_dom"/>
</dbReference>
<evidence type="ECO:0000313" key="5">
    <source>
        <dbReference type="EMBL" id="SUA46163.1"/>
    </source>
</evidence>
<name>A0A378X0R9_9NOCA</name>
<gene>
    <name evidence="5" type="ORF">NCTC13184_04688</name>
</gene>
<evidence type="ECO:0000259" key="3">
    <source>
        <dbReference type="Pfam" id="PF14361"/>
    </source>
</evidence>
<evidence type="ECO:0000259" key="4">
    <source>
        <dbReference type="Pfam" id="PF17853"/>
    </source>
</evidence>
<dbReference type="Pfam" id="PF13556">
    <property type="entry name" value="HTH_30"/>
    <property type="match status" value="1"/>
</dbReference>
<dbReference type="Proteomes" id="UP000255082">
    <property type="component" value="Unassembled WGS sequence"/>
</dbReference>
<dbReference type="AlphaFoldDB" id="A0A378X0R9"/>
<dbReference type="Gene3D" id="1.10.10.2840">
    <property type="entry name" value="PucR C-terminal helix-turn-helix domain"/>
    <property type="match status" value="1"/>
</dbReference>